<dbReference type="InterPro" id="IPR020845">
    <property type="entry name" value="AMP-binding_CS"/>
</dbReference>
<dbReference type="InterPro" id="IPR045851">
    <property type="entry name" value="AMP-bd_C_sf"/>
</dbReference>
<dbReference type="Gene3D" id="3.40.50.12780">
    <property type="entry name" value="N-terminal domain of ligase-like"/>
    <property type="match status" value="1"/>
</dbReference>
<organism evidence="3 4">
    <name type="scientific">Terasakiella brassicae</name>
    <dbReference type="NCBI Taxonomy" id="1634917"/>
    <lineage>
        <taxon>Bacteria</taxon>
        <taxon>Pseudomonadati</taxon>
        <taxon>Pseudomonadota</taxon>
        <taxon>Alphaproteobacteria</taxon>
        <taxon>Rhodospirillales</taxon>
        <taxon>Terasakiellaceae</taxon>
        <taxon>Terasakiella</taxon>
    </lineage>
</organism>
<dbReference type="Pfam" id="PF13193">
    <property type="entry name" value="AMP-binding_C"/>
    <property type="match status" value="1"/>
</dbReference>
<sequence>MNKNEKVLGQDVEEVIAALPQRVSHKIWEWIEKTPTRDAVSDPKKQWTYADLGNAIKSARAHLDAHGVIAGDRLMVVIENCCAVLAFMLAASDMDVWVSVVNARMSNAELDGIRQDCDPKHLICFVDYSKDAQRYGDFIGCKTVEDDLLGTLTCQTYPDSKAEAVEASAAEQVFAMIYTSGTTGKPKGVMLTHRNIGFIATVSGALRGLEQMDRVYVVLPISHVFGLASTCMGSLFAGATLFMETRFDVEICLNALRDKKITVMQGVPPMYSMLIEGLKNHGLKADDLFLRYMSAGGAPLDPETKAITENFFGRPLHNGYGLTEASPTISQVRLNENLQTCSVGKPIPGQEVKLMKTPDEQVKDGETGELWVRGPNVMKGYFRKPEETAVVLNDQGWFNTQDLARQDEDGNLFIVGRSKEMIVRSGFNVYPAEVEATLNSHEGIIQSAVVGVEVEGNEEVHAFVQVPRKSTLSEAEIKAFCKERLTAYKRPSSITILHDLPASSTGKILKHHLKEMATAQQAAG</sequence>
<dbReference type="SUPFAM" id="SSF56801">
    <property type="entry name" value="Acetyl-CoA synthetase-like"/>
    <property type="match status" value="1"/>
</dbReference>
<reference evidence="3" key="1">
    <citation type="journal article" date="2014" name="Int. J. Syst. Evol. Microbiol.">
        <title>Complete genome sequence of Corynebacterium casei LMG S-19264T (=DSM 44701T), isolated from a smear-ripened cheese.</title>
        <authorList>
            <consortium name="US DOE Joint Genome Institute (JGI-PGF)"/>
            <person name="Walter F."/>
            <person name="Albersmeier A."/>
            <person name="Kalinowski J."/>
            <person name="Ruckert C."/>
        </authorList>
    </citation>
    <scope>NUCLEOTIDE SEQUENCE</scope>
    <source>
        <strain evidence="3">CGMCC 1.15254</strain>
    </source>
</reference>
<dbReference type="InterPro" id="IPR000873">
    <property type="entry name" value="AMP-dep_synth/lig_dom"/>
</dbReference>
<dbReference type="PANTHER" id="PTHR24096">
    <property type="entry name" value="LONG-CHAIN-FATTY-ACID--COA LIGASE"/>
    <property type="match status" value="1"/>
</dbReference>
<proteinExistence type="predicted"/>
<dbReference type="Proteomes" id="UP000632498">
    <property type="component" value="Unassembled WGS sequence"/>
</dbReference>
<evidence type="ECO:0000259" key="1">
    <source>
        <dbReference type="Pfam" id="PF00501"/>
    </source>
</evidence>
<dbReference type="RefSeq" id="WP_188662299.1">
    <property type="nucleotide sequence ID" value="NZ_BMHV01000005.1"/>
</dbReference>
<name>A0A917F9T4_9PROT</name>
<dbReference type="AlphaFoldDB" id="A0A917F9T4"/>
<evidence type="ECO:0000259" key="2">
    <source>
        <dbReference type="Pfam" id="PF13193"/>
    </source>
</evidence>
<dbReference type="Pfam" id="PF00501">
    <property type="entry name" value="AMP-binding"/>
    <property type="match status" value="1"/>
</dbReference>
<dbReference type="PROSITE" id="PS00455">
    <property type="entry name" value="AMP_BINDING"/>
    <property type="match status" value="1"/>
</dbReference>
<evidence type="ECO:0000313" key="4">
    <source>
        <dbReference type="Proteomes" id="UP000632498"/>
    </source>
</evidence>
<accession>A0A917F9T4</accession>
<reference evidence="3" key="2">
    <citation type="submission" date="2020-09" db="EMBL/GenBank/DDBJ databases">
        <authorList>
            <person name="Sun Q."/>
            <person name="Zhou Y."/>
        </authorList>
    </citation>
    <scope>NUCLEOTIDE SEQUENCE</scope>
    <source>
        <strain evidence="3">CGMCC 1.15254</strain>
    </source>
</reference>
<dbReference type="EMBL" id="BMHV01000005">
    <property type="protein sequence ID" value="GGF58356.1"/>
    <property type="molecule type" value="Genomic_DNA"/>
</dbReference>
<gene>
    <name evidence="3" type="ORF">GCM10011332_09910</name>
</gene>
<dbReference type="Gene3D" id="3.30.300.30">
    <property type="match status" value="1"/>
</dbReference>
<dbReference type="InterPro" id="IPR042099">
    <property type="entry name" value="ANL_N_sf"/>
</dbReference>
<comment type="caution">
    <text evidence="3">The sequence shown here is derived from an EMBL/GenBank/DDBJ whole genome shotgun (WGS) entry which is preliminary data.</text>
</comment>
<evidence type="ECO:0000313" key="3">
    <source>
        <dbReference type="EMBL" id="GGF58356.1"/>
    </source>
</evidence>
<feature type="domain" description="AMP-dependent synthetase/ligase" evidence="1">
    <location>
        <begin position="28"/>
        <end position="382"/>
    </location>
</feature>
<dbReference type="GO" id="GO:0016405">
    <property type="term" value="F:CoA-ligase activity"/>
    <property type="evidence" value="ECO:0007669"/>
    <property type="project" value="TreeGrafter"/>
</dbReference>
<protein>
    <submittedName>
        <fullName evidence="3">AMP-binding protein</fullName>
    </submittedName>
</protein>
<feature type="domain" description="AMP-binding enzyme C-terminal" evidence="2">
    <location>
        <begin position="433"/>
        <end position="507"/>
    </location>
</feature>
<dbReference type="InterPro" id="IPR025110">
    <property type="entry name" value="AMP-bd_C"/>
</dbReference>
<keyword evidence="4" id="KW-1185">Reference proteome</keyword>